<evidence type="ECO:0000256" key="1">
    <source>
        <dbReference type="ARBA" id="ARBA00007447"/>
    </source>
</evidence>
<feature type="chain" id="PRO_5042859234" evidence="7">
    <location>
        <begin position="25"/>
        <end position="444"/>
    </location>
</feature>
<feature type="domain" description="Peptidase A1" evidence="8">
    <location>
        <begin position="111"/>
        <end position="436"/>
    </location>
</feature>
<feature type="active site" evidence="5">
    <location>
        <position position="129"/>
    </location>
</feature>
<dbReference type="EMBL" id="MU855759">
    <property type="protein sequence ID" value="KAK3899635.1"/>
    <property type="molecule type" value="Genomic_DNA"/>
</dbReference>
<dbReference type="PANTHER" id="PTHR47966:SF2">
    <property type="entry name" value="ASPERGILLOPEPSIN-1-RELATED"/>
    <property type="match status" value="1"/>
</dbReference>
<dbReference type="Proteomes" id="UP001303889">
    <property type="component" value="Unassembled WGS sequence"/>
</dbReference>
<dbReference type="PRINTS" id="PR00792">
    <property type="entry name" value="PEPSIN"/>
</dbReference>
<feature type="active site" evidence="5">
    <location>
        <position position="319"/>
    </location>
</feature>
<reference evidence="9" key="1">
    <citation type="journal article" date="2023" name="Mol. Phylogenet. Evol.">
        <title>Genome-scale phylogeny and comparative genomics of the fungal order Sordariales.</title>
        <authorList>
            <person name="Hensen N."/>
            <person name="Bonometti L."/>
            <person name="Westerberg I."/>
            <person name="Brannstrom I.O."/>
            <person name="Guillou S."/>
            <person name="Cros-Aarteil S."/>
            <person name="Calhoun S."/>
            <person name="Haridas S."/>
            <person name="Kuo A."/>
            <person name="Mondo S."/>
            <person name="Pangilinan J."/>
            <person name="Riley R."/>
            <person name="LaButti K."/>
            <person name="Andreopoulos B."/>
            <person name="Lipzen A."/>
            <person name="Chen C."/>
            <person name="Yan M."/>
            <person name="Daum C."/>
            <person name="Ng V."/>
            <person name="Clum A."/>
            <person name="Steindorff A."/>
            <person name="Ohm R.A."/>
            <person name="Martin F."/>
            <person name="Silar P."/>
            <person name="Natvig D.O."/>
            <person name="Lalanne C."/>
            <person name="Gautier V."/>
            <person name="Ament-Velasquez S.L."/>
            <person name="Kruys A."/>
            <person name="Hutchinson M.I."/>
            <person name="Powell A.J."/>
            <person name="Barry K."/>
            <person name="Miller A.N."/>
            <person name="Grigoriev I.V."/>
            <person name="Debuchy R."/>
            <person name="Gladieux P."/>
            <person name="Hiltunen Thoren M."/>
            <person name="Johannesson H."/>
        </authorList>
    </citation>
    <scope>NUCLEOTIDE SEQUENCE</scope>
    <source>
        <strain evidence="9">CBS 103.79</strain>
    </source>
</reference>
<comment type="similarity">
    <text evidence="1 6">Belongs to the peptidase A1 family.</text>
</comment>
<dbReference type="CDD" id="cd06097">
    <property type="entry name" value="Aspergillopepsin_like"/>
    <property type="match status" value="1"/>
</dbReference>
<dbReference type="Gene3D" id="2.40.70.10">
    <property type="entry name" value="Acid Proteases"/>
    <property type="match status" value="2"/>
</dbReference>
<dbReference type="InterPro" id="IPR001461">
    <property type="entry name" value="Aspartic_peptidase_A1"/>
</dbReference>
<dbReference type="GO" id="GO:0004190">
    <property type="term" value="F:aspartic-type endopeptidase activity"/>
    <property type="evidence" value="ECO:0007669"/>
    <property type="project" value="UniProtKB-KW"/>
</dbReference>
<dbReference type="InterPro" id="IPR033121">
    <property type="entry name" value="PEPTIDASE_A1"/>
</dbReference>
<accession>A0AAN6MF05</accession>
<sequence>MAVVRAPLCFLLFVLVILYPLAIAFHLPHENPQGPAAHRGKFSNIARRSVTLDLKRNPNYNPNGPAEYARALRKWGAEVPQQLVHSLAAMGDPGGKTGEVDAESIKNDREYLSRVGFGTPLQWLNMDLDTGSADVWVYSTETQPEVAKYHTLWKMEESSTAKKVENGSWMITYGDGSAAWGNIYHDTVSLASITIPNATVESALSAAPPLAGDPDLDGIFGLSYGLPSLTTPPQQTLLSALLPHLESPLFTVDLHHHSSHKPSSYTFGTIPASHHTGHAPLHYTRLIPQAQYWQFAYRGIHVEGQEEWYINPLFNAIADTGTTLMLLSRPTAELYYGSVPGAWRNYTLGGIWTFPCSGYKLPDFEIGLVADIGGVEEAVIAVPGRYMNYSAFTDGTGTCMGGLQEWGYDEFGIFGDVFLKAVYAVFDVGAARIGFAQKVLEPEV</sequence>
<evidence type="ECO:0000256" key="6">
    <source>
        <dbReference type="RuleBase" id="RU000454"/>
    </source>
</evidence>
<evidence type="ECO:0000256" key="7">
    <source>
        <dbReference type="SAM" id="SignalP"/>
    </source>
</evidence>
<keyword evidence="3 6" id="KW-0064">Aspartyl protease</keyword>
<comment type="caution">
    <text evidence="9">The sequence shown here is derived from an EMBL/GenBank/DDBJ whole genome shotgun (WGS) entry which is preliminary data.</text>
</comment>
<organism evidence="9 10">
    <name type="scientific">Staphylotrichum tortipilum</name>
    <dbReference type="NCBI Taxonomy" id="2831512"/>
    <lineage>
        <taxon>Eukaryota</taxon>
        <taxon>Fungi</taxon>
        <taxon>Dikarya</taxon>
        <taxon>Ascomycota</taxon>
        <taxon>Pezizomycotina</taxon>
        <taxon>Sordariomycetes</taxon>
        <taxon>Sordariomycetidae</taxon>
        <taxon>Sordariales</taxon>
        <taxon>Chaetomiaceae</taxon>
        <taxon>Staphylotrichum</taxon>
    </lineage>
</organism>
<evidence type="ECO:0000313" key="9">
    <source>
        <dbReference type="EMBL" id="KAK3899635.1"/>
    </source>
</evidence>
<reference evidence="9" key="2">
    <citation type="submission" date="2023-05" db="EMBL/GenBank/DDBJ databases">
        <authorList>
            <consortium name="Lawrence Berkeley National Laboratory"/>
            <person name="Steindorff A."/>
            <person name="Hensen N."/>
            <person name="Bonometti L."/>
            <person name="Westerberg I."/>
            <person name="Brannstrom I.O."/>
            <person name="Guillou S."/>
            <person name="Cros-Aarteil S."/>
            <person name="Calhoun S."/>
            <person name="Haridas S."/>
            <person name="Kuo A."/>
            <person name="Mondo S."/>
            <person name="Pangilinan J."/>
            <person name="Riley R."/>
            <person name="Labutti K."/>
            <person name="Andreopoulos B."/>
            <person name="Lipzen A."/>
            <person name="Chen C."/>
            <person name="Yanf M."/>
            <person name="Daum C."/>
            <person name="Ng V."/>
            <person name="Clum A."/>
            <person name="Ohm R."/>
            <person name="Martin F."/>
            <person name="Silar P."/>
            <person name="Natvig D."/>
            <person name="Lalanne C."/>
            <person name="Gautier V."/>
            <person name="Ament-Velasquez S.L."/>
            <person name="Kruys A."/>
            <person name="Hutchinson M.I."/>
            <person name="Powell A.J."/>
            <person name="Barry K."/>
            <person name="Miller A.N."/>
            <person name="Grigoriev I.V."/>
            <person name="Debuchy R."/>
            <person name="Gladieux P."/>
            <person name="Thoren M.H."/>
            <person name="Johannesson H."/>
        </authorList>
    </citation>
    <scope>NUCLEOTIDE SEQUENCE</scope>
    <source>
        <strain evidence="9">CBS 103.79</strain>
    </source>
</reference>
<dbReference type="InterPro" id="IPR001969">
    <property type="entry name" value="Aspartic_peptidase_AS"/>
</dbReference>
<evidence type="ECO:0000313" key="10">
    <source>
        <dbReference type="Proteomes" id="UP001303889"/>
    </source>
</evidence>
<keyword evidence="10" id="KW-1185">Reference proteome</keyword>
<dbReference type="InterPro" id="IPR034163">
    <property type="entry name" value="Aspergillopepsin-like_cat_dom"/>
</dbReference>
<protein>
    <submittedName>
        <fullName evidence="9">Aspartic peptidase domain-containing protein</fullName>
    </submittedName>
</protein>
<evidence type="ECO:0000256" key="4">
    <source>
        <dbReference type="ARBA" id="ARBA00022801"/>
    </source>
</evidence>
<evidence type="ECO:0000256" key="3">
    <source>
        <dbReference type="ARBA" id="ARBA00022750"/>
    </source>
</evidence>
<evidence type="ECO:0000256" key="2">
    <source>
        <dbReference type="ARBA" id="ARBA00022670"/>
    </source>
</evidence>
<proteinExistence type="inferred from homology"/>
<dbReference type="PROSITE" id="PS00141">
    <property type="entry name" value="ASP_PROTEASE"/>
    <property type="match status" value="1"/>
</dbReference>
<keyword evidence="2 6" id="KW-0645">Protease</keyword>
<name>A0AAN6MF05_9PEZI</name>
<feature type="signal peptide" evidence="7">
    <location>
        <begin position="1"/>
        <end position="24"/>
    </location>
</feature>
<keyword evidence="7" id="KW-0732">Signal</keyword>
<dbReference type="Pfam" id="PF00026">
    <property type="entry name" value="Asp"/>
    <property type="match status" value="1"/>
</dbReference>
<dbReference type="InterPro" id="IPR021109">
    <property type="entry name" value="Peptidase_aspartic_dom_sf"/>
</dbReference>
<dbReference type="AlphaFoldDB" id="A0AAN6MF05"/>
<dbReference type="SUPFAM" id="SSF50630">
    <property type="entry name" value="Acid proteases"/>
    <property type="match status" value="1"/>
</dbReference>
<keyword evidence="4 6" id="KW-0378">Hydrolase</keyword>
<gene>
    <name evidence="9" type="ORF">C8A05DRAFT_17958</name>
</gene>
<dbReference type="PROSITE" id="PS51767">
    <property type="entry name" value="PEPTIDASE_A1"/>
    <property type="match status" value="1"/>
</dbReference>
<evidence type="ECO:0000259" key="8">
    <source>
        <dbReference type="PROSITE" id="PS51767"/>
    </source>
</evidence>
<dbReference type="GO" id="GO:0006508">
    <property type="term" value="P:proteolysis"/>
    <property type="evidence" value="ECO:0007669"/>
    <property type="project" value="UniProtKB-KW"/>
</dbReference>
<evidence type="ECO:0000256" key="5">
    <source>
        <dbReference type="PIRSR" id="PIRSR601461-1"/>
    </source>
</evidence>
<dbReference type="PANTHER" id="PTHR47966">
    <property type="entry name" value="BETA-SITE APP-CLEAVING ENZYME, ISOFORM A-RELATED"/>
    <property type="match status" value="1"/>
</dbReference>